<dbReference type="Gene3D" id="3.60.10.10">
    <property type="entry name" value="Endonuclease/exonuclease/phosphatase"/>
    <property type="match status" value="1"/>
</dbReference>
<organism evidence="9 10">
    <name type="scientific">Sphingomonas sanxanigenens</name>
    <dbReference type="NCBI Taxonomy" id="397260"/>
    <lineage>
        <taxon>Bacteria</taxon>
        <taxon>Pseudomonadati</taxon>
        <taxon>Pseudomonadota</taxon>
        <taxon>Alphaproteobacteria</taxon>
        <taxon>Sphingomonadales</taxon>
        <taxon>Sphingomonadaceae</taxon>
        <taxon>Sphingomonas</taxon>
    </lineage>
</organism>
<evidence type="ECO:0000256" key="7">
    <source>
        <dbReference type="PIRSR" id="PIRSR604808-3"/>
    </source>
</evidence>
<dbReference type="InterPro" id="IPR036691">
    <property type="entry name" value="Endo/exonu/phosph_ase_sf"/>
</dbReference>
<dbReference type="GO" id="GO:0004519">
    <property type="term" value="F:endonuclease activity"/>
    <property type="evidence" value="ECO:0007669"/>
    <property type="project" value="InterPro"/>
</dbReference>
<evidence type="ECO:0000256" key="1">
    <source>
        <dbReference type="ARBA" id="ARBA00007092"/>
    </source>
</evidence>
<feature type="site" description="Interaction with DNA substrate" evidence="7">
    <location>
        <position position="248"/>
    </location>
</feature>
<keyword evidence="2 6" id="KW-0479">Metal-binding</keyword>
<feature type="domain" description="Endonuclease/exonuclease/phosphatase" evidence="8">
    <location>
        <begin position="4"/>
        <end position="248"/>
    </location>
</feature>
<evidence type="ECO:0000256" key="6">
    <source>
        <dbReference type="PIRSR" id="PIRSR604808-2"/>
    </source>
</evidence>
<dbReference type="PANTHER" id="PTHR43250:SF1">
    <property type="entry name" value="EXODEOXYRIBONUCLEASE III"/>
    <property type="match status" value="1"/>
</dbReference>
<comment type="cofactor">
    <cofactor evidence="6">
        <name>Mg(2+)</name>
        <dbReference type="ChEBI" id="CHEBI:18420"/>
    </cofactor>
    <cofactor evidence="6">
        <name>Mn(2+)</name>
        <dbReference type="ChEBI" id="CHEBI:29035"/>
    </cofactor>
    <text evidence="6">Probably binds two magnesium or manganese ions per subunit.</text>
</comment>
<feature type="binding site" evidence="6">
    <location>
        <position position="248"/>
    </location>
    <ligand>
        <name>Mg(2+)</name>
        <dbReference type="ChEBI" id="CHEBI:18420"/>
        <label>1</label>
    </ligand>
</feature>
<dbReference type="GO" id="GO:0046872">
    <property type="term" value="F:metal ion binding"/>
    <property type="evidence" value="ECO:0007669"/>
    <property type="project" value="UniProtKB-KW"/>
</dbReference>
<name>A0A2W5A8R6_9SPHN</name>
<evidence type="ECO:0000256" key="2">
    <source>
        <dbReference type="ARBA" id="ARBA00022723"/>
    </source>
</evidence>
<proteinExistence type="inferred from homology"/>
<feature type="site" description="Important for catalytic activity" evidence="7">
    <location>
        <position position="218"/>
    </location>
</feature>
<evidence type="ECO:0000256" key="3">
    <source>
        <dbReference type="ARBA" id="ARBA00022801"/>
    </source>
</evidence>
<gene>
    <name evidence="9" type="primary">xth</name>
    <name evidence="9" type="ORF">DI623_05085</name>
</gene>
<comment type="similarity">
    <text evidence="1">Belongs to the DNA repair enzymes AP/ExoA family.</text>
</comment>
<feature type="binding site" evidence="6">
    <location>
        <position position="34"/>
    </location>
    <ligand>
        <name>Mg(2+)</name>
        <dbReference type="ChEBI" id="CHEBI:18420"/>
        <label>1</label>
    </ligand>
</feature>
<dbReference type="GO" id="GO:0003677">
    <property type="term" value="F:DNA binding"/>
    <property type="evidence" value="ECO:0007669"/>
    <property type="project" value="InterPro"/>
</dbReference>
<evidence type="ECO:0000259" key="8">
    <source>
        <dbReference type="Pfam" id="PF03372"/>
    </source>
</evidence>
<dbReference type="InterPro" id="IPR005135">
    <property type="entry name" value="Endo/exonuclease/phosphatase"/>
</dbReference>
<feature type="active site" description="Proton donor/acceptor" evidence="5">
    <location>
        <position position="147"/>
    </location>
</feature>
<reference evidence="9 10" key="1">
    <citation type="submission" date="2017-08" db="EMBL/GenBank/DDBJ databases">
        <title>Infants hospitalized years apart are colonized by the same room-sourced microbial strains.</title>
        <authorList>
            <person name="Brooks B."/>
            <person name="Olm M.R."/>
            <person name="Firek B.A."/>
            <person name="Baker R."/>
            <person name="Thomas B.C."/>
            <person name="Morowitz M.J."/>
            <person name="Banfield J.F."/>
        </authorList>
    </citation>
    <scope>NUCLEOTIDE SEQUENCE [LARGE SCALE GENOMIC DNA]</scope>
    <source>
        <strain evidence="9">S2_018_000_R2_101</strain>
    </source>
</reference>
<sequence>MKIATYNVNGINGRLAVLLRWLALAEPDLVCLQELKAPDERFPEAALRDLGYEAIWLGQKSWNGVAILSRVGEIHETRRGLPGEPADVQSRYIEAAVNGVLIAGLYLPNGNPRPGPKFDYKLRWFDRLHDHLSTLLALDAPVVIAGDFNVMPTDLDVYVPDRWRDDALFAPEVREAYARLLELGWTDALRHLHPDERVYTFWKYWRNSFERNAGLRIDHILLNDRAVARLISAEVDRRPRGWDRTSDHAPVVVELVDKLKRKRMP</sequence>
<feature type="binding site" evidence="6">
    <location>
        <position position="247"/>
    </location>
    <ligand>
        <name>Mg(2+)</name>
        <dbReference type="ChEBI" id="CHEBI:18420"/>
        <label>1</label>
    </ligand>
</feature>
<keyword evidence="3" id="KW-0378">Hydrolase</keyword>
<dbReference type="EMBL" id="QFNN01000018">
    <property type="protein sequence ID" value="PZO90894.1"/>
    <property type="molecule type" value="Genomic_DNA"/>
</dbReference>
<evidence type="ECO:0000313" key="9">
    <source>
        <dbReference type="EMBL" id="PZO90894.1"/>
    </source>
</evidence>
<keyword evidence="4 6" id="KW-0460">Magnesium</keyword>
<evidence type="ECO:0000256" key="5">
    <source>
        <dbReference type="PIRSR" id="PIRSR604808-1"/>
    </source>
</evidence>
<feature type="active site" description="Proton acceptor" evidence="5">
    <location>
        <position position="248"/>
    </location>
</feature>
<feature type="binding site" evidence="6">
    <location>
        <position position="7"/>
    </location>
    <ligand>
        <name>Mg(2+)</name>
        <dbReference type="ChEBI" id="CHEBI:18420"/>
        <label>1</label>
    </ligand>
</feature>
<dbReference type="InterPro" id="IPR004808">
    <property type="entry name" value="AP_endonuc_1"/>
</dbReference>
<dbReference type="PROSITE" id="PS00726">
    <property type="entry name" value="AP_NUCLEASE_F1_1"/>
    <property type="match status" value="1"/>
</dbReference>
<dbReference type="GO" id="GO:0008311">
    <property type="term" value="F:double-stranded DNA 3'-5' DNA exonuclease activity"/>
    <property type="evidence" value="ECO:0007669"/>
    <property type="project" value="InterPro"/>
</dbReference>
<dbReference type="InterPro" id="IPR020847">
    <property type="entry name" value="AP_endonuclease_F1_BS"/>
</dbReference>
<dbReference type="PROSITE" id="PS51435">
    <property type="entry name" value="AP_NUCLEASE_F1_4"/>
    <property type="match status" value="1"/>
</dbReference>
<accession>A0A2W5A8R6</accession>
<comment type="caution">
    <text evidence="9">The sequence shown here is derived from an EMBL/GenBank/DDBJ whole genome shotgun (WGS) entry which is preliminary data.</text>
</comment>
<protein>
    <submittedName>
        <fullName evidence="9">Exodeoxyribonuclease III</fullName>
    </submittedName>
</protein>
<feature type="active site" evidence="5">
    <location>
        <position position="106"/>
    </location>
</feature>
<dbReference type="NCBIfam" id="TIGR00633">
    <property type="entry name" value="xth"/>
    <property type="match status" value="1"/>
</dbReference>
<dbReference type="SUPFAM" id="SSF56219">
    <property type="entry name" value="DNase I-like"/>
    <property type="match status" value="1"/>
</dbReference>
<dbReference type="PANTHER" id="PTHR43250">
    <property type="entry name" value="EXODEOXYRIBONUCLEASE III"/>
    <property type="match status" value="1"/>
</dbReference>
<feature type="binding site" evidence="6">
    <location>
        <position position="149"/>
    </location>
    <ligand>
        <name>Mg(2+)</name>
        <dbReference type="ChEBI" id="CHEBI:18420"/>
        <label>1</label>
    </ligand>
</feature>
<evidence type="ECO:0000256" key="4">
    <source>
        <dbReference type="ARBA" id="ARBA00022842"/>
    </source>
</evidence>
<dbReference type="Pfam" id="PF03372">
    <property type="entry name" value="Exo_endo_phos"/>
    <property type="match status" value="1"/>
</dbReference>
<dbReference type="GO" id="GO:0006281">
    <property type="term" value="P:DNA repair"/>
    <property type="evidence" value="ECO:0007669"/>
    <property type="project" value="InterPro"/>
</dbReference>
<keyword evidence="6" id="KW-0464">Manganese</keyword>
<dbReference type="NCBIfam" id="TIGR00195">
    <property type="entry name" value="exoDNase_III"/>
    <property type="match status" value="1"/>
</dbReference>
<feature type="binding site" evidence="6">
    <location>
        <position position="147"/>
    </location>
    <ligand>
        <name>Mg(2+)</name>
        <dbReference type="ChEBI" id="CHEBI:18420"/>
        <label>1</label>
    </ligand>
</feature>
<dbReference type="CDD" id="cd09086">
    <property type="entry name" value="ExoIII-like_AP-endo"/>
    <property type="match status" value="1"/>
</dbReference>
<dbReference type="InterPro" id="IPR037493">
    <property type="entry name" value="ExoIII-like"/>
</dbReference>
<dbReference type="Proteomes" id="UP000249066">
    <property type="component" value="Unassembled WGS sequence"/>
</dbReference>
<feature type="site" description="Transition state stabilizer" evidence="7">
    <location>
        <position position="149"/>
    </location>
</feature>
<dbReference type="AlphaFoldDB" id="A0A2W5A8R6"/>
<evidence type="ECO:0000313" key="10">
    <source>
        <dbReference type="Proteomes" id="UP000249066"/>
    </source>
</evidence>